<dbReference type="Gene3D" id="3.20.20.30">
    <property type="entry name" value="Luciferase-like domain"/>
    <property type="match status" value="1"/>
</dbReference>
<dbReference type="GO" id="GO:0016705">
    <property type="term" value="F:oxidoreductase activity, acting on paired donors, with incorporation or reduction of molecular oxygen"/>
    <property type="evidence" value="ECO:0007669"/>
    <property type="project" value="InterPro"/>
</dbReference>
<accession>A0A7I7QP07</accession>
<protein>
    <submittedName>
        <fullName evidence="5">FMNH2-utilizing oxygenase</fullName>
    </submittedName>
</protein>
<evidence type="ECO:0000313" key="6">
    <source>
        <dbReference type="Proteomes" id="UP000467193"/>
    </source>
</evidence>
<evidence type="ECO:0000256" key="3">
    <source>
        <dbReference type="ARBA" id="ARBA00023002"/>
    </source>
</evidence>
<dbReference type="Proteomes" id="UP000467193">
    <property type="component" value="Chromosome"/>
</dbReference>
<dbReference type="SUPFAM" id="SSF51679">
    <property type="entry name" value="Bacterial luciferase-like"/>
    <property type="match status" value="1"/>
</dbReference>
<dbReference type="InterPro" id="IPR036661">
    <property type="entry name" value="Luciferase-like_sf"/>
</dbReference>
<evidence type="ECO:0000313" key="5">
    <source>
        <dbReference type="EMBL" id="BBY27770.1"/>
    </source>
</evidence>
<sequence>MTAHLPVSVALEGLGWHPEAWRHSPAGASVLDGGYWAGLAATAERGLLDFVTFDDGLTPQRRRRPEVDPRWLAGRPDAFLVAARVVTATTHLGLVPVATVTHTPAPEIAAAVAALDELSGGRSGWQPRISTTAYEAALFGRPPSTGDPFTPASDVVAEVRAECPRPVVAALAHNRRVYEFASHAADLVFVTPRDDGAVSTILGEVADSGGGVRVYADVFVSSTHVLDERSDAYVFDGDAAELVDLMLRWNRLGVDGFRLRPSVNVVDVPFIVDEVTPLLRSAGRFRSNYSESQTLRQRLVHQGAP</sequence>
<dbReference type="GO" id="GO:0004497">
    <property type="term" value="F:monooxygenase activity"/>
    <property type="evidence" value="ECO:0007669"/>
    <property type="project" value="UniProtKB-KW"/>
</dbReference>
<keyword evidence="4" id="KW-0503">Monooxygenase</keyword>
<evidence type="ECO:0000256" key="2">
    <source>
        <dbReference type="ARBA" id="ARBA00022643"/>
    </source>
</evidence>
<keyword evidence="1" id="KW-0285">Flavoprotein</keyword>
<name>A0A7I7QP07_9MYCO</name>
<reference evidence="5 6" key="1">
    <citation type="journal article" date="2019" name="Emerg. Microbes Infect.">
        <title>Comprehensive subspecies identification of 175 nontuberculous mycobacteria species based on 7547 genomic profiles.</title>
        <authorList>
            <person name="Matsumoto Y."/>
            <person name="Kinjo T."/>
            <person name="Motooka D."/>
            <person name="Nabeya D."/>
            <person name="Jung N."/>
            <person name="Uechi K."/>
            <person name="Horii T."/>
            <person name="Iida T."/>
            <person name="Fujita J."/>
            <person name="Nakamura S."/>
        </authorList>
    </citation>
    <scope>NUCLEOTIDE SEQUENCE [LARGE SCALE GENOMIC DNA]</scope>
    <source>
        <strain evidence="5 6">JCM 17899</strain>
    </source>
</reference>
<organism evidence="5 6">
    <name type="scientific">Mycolicibacterium sediminis</name>
    <dbReference type="NCBI Taxonomy" id="1286180"/>
    <lineage>
        <taxon>Bacteria</taxon>
        <taxon>Bacillati</taxon>
        <taxon>Actinomycetota</taxon>
        <taxon>Actinomycetes</taxon>
        <taxon>Mycobacteriales</taxon>
        <taxon>Mycobacteriaceae</taxon>
        <taxon>Mycolicibacterium</taxon>
    </lineage>
</organism>
<evidence type="ECO:0000256" key="4">
    <source>
        <dbReference type="ARBA" id="ARBA00023033"/>
    </source>
</evidence>
<dbReference type="AlphaFoldDB" id="A0A7I7QP07"/>
<gene>
    <name evidence="5" type="ORF">MSEDJ_18660</name>
</gene>
<evidence type="ECO:0000256" key="1">
    <source>
        <dbReference type="ARBA" id="ARBA00022630"/>
    </source>
</evidence>
<dbReference type="PANTHER" id="PTHR30011:SF16">
    <property type="entry name" value="C2H2 FINGER DOMAIN TRANSCRIPTION FACTOR (EUROFUNG)-RELATED"/>
    <property type="match status" value="1"/>
</dbReference>
<keyword evidence="2" id="KW-0288">FMN</keyword>
<proteinExistence type="predicted"/>
<dbReference type="KEGG" id="msei:MSEDJ_18660"/>
<dbReference type="InterPro" id="IPR051260">
    <property type="entry name" value="Diverse_substr_monoxygenases"/>
</dbReference>
<keyword evidence="3" id="KW-0560">Oxidoreductase</keyword>
<dbReference type="EMBL" id="AP022588">
    <property type="protein sequence ID" value="BBY27770.1"/>
    <property type="molecule type" value="Genomic_DNA"/>
</dbReference>
<keyword evidence="6" id="KW-1185">Reference proteome</keyword>
<dbReference type="PANTHER" id="PTHR30011">
    <property type="entry name" value="ALKANESULFONATE MONOOXYGENASE-RELATED"/>
    <property type="match status" value="1"/>
</dbReference>
<dbReference type="RefSeq" id="WP_163796621.1">
    <property type="nucleotide sequence ID" value="NZ_AP022588.1"/>
</dbReference>